<evidence type="ECO:0000313" key="2">
    <source>
        <dbReference type="EMBL" id="RXM34821.1"/>
    </source>
</evidence>
<organism evidence="2 3">
    <name type="scientific">Acipenser ruthenus</name>
    <name type="common">Sterlet sturgeon</name>
    <dbReference type="NCBI Taxonomy" id="7906"/>
    <lineage>
        <taxon>Eukaryota</taxon>
        <taxon>Metazoa</taxon>
        <taxon>Chordata</taxon>
        <taxon>Craniata</taxon>
        <taxon>Vertebrata</taxon>
        <taxon>Euteleostomi</taxon>
        <taxon>Actinopterygii</taxon>
        <taxon>Chondrostei</taxon>
        <taxon>Acipenseriformes</taxon>
        <taxon>Acipenseridae</taxon>
        <taxon>Acipenser</taxon>
    </lineage>
</organism>
<evidence type="ECO:0000256" key="1">
    <source>
        <dbReference type="SAM" id="MobiDB-lite"/>
    </source>
</evidence>
<name>A0A444UI31_ACIRT</name>
<feature type="compositionally biased region" description="Low complexity" evidence="1">
    <location>
        <begin position="155"/>
        <end position="166"/>
    </location>
</feature>
<feature type="region of interest" description="Disordered" evidence="1">
    <location>
        <begin position="155"/>
        <end position="211"/>
    </location>
</feature>
<feature type="compositionally biased region" description="Polar residues" evidence="1">
    <location>
        <begin position="22"/>
        <end position="34"/>
    </location>
</feature>
<keyword evidence="3" id="KW-1185">Reference proteome</keyword>
<gene>
    <name evidence="2" type="ORF">EOD39_4481</name>
</gene>
<dbReference type="Proteomes" id="UP000289886">
    <property type="component" value="Unassembled WGS sequence"/>
</dbReference>
<protein>
    <submittedName>
        <fullName evidence="2">Uncharacterized protein</fullName>
    </submittedName>
</protein>
<feature type="region of interest" description="Disordered" evidence="1">
    <location>
        <begin position="13"/>
        <end position="34"/>
    </location>
</feature>
<evidence type="ECO:0000313" key="3">
    <source>
        <dbReference type="Proteomes" id="UP000289886"/>
    </source>
</evidence>
<dbReference type="EMBL" id="SCEB01214532">
    <property type="protein sequence ID" value="RXM34821.1"/>
    <property type="molecule type" value="Genomic_DNA"/>
</dbReference>
<dbReference type="AlphaFoldDB" id="A0A444UI31"/>
<proteinExistence type="predicted"/>
<comment type="caution">
    <text evidence="2">The sequence shown here is derived from an EMBL/GenBank/DDBJ whole genome shotgun (WGS) entry which is preliminary data.</text>
</comment>
<reference evidence="2 3" key="1">
    <citation type="submission" date="2019-01" db="EMBL/GenBank/DDBJ databases">
        <title>Draft Genome and Complete Hox-Cluster Characterization of the Sterlet Sturgeon (Acipenser ruthenus).</title>
        <authorList>
            <person name="Wei Q."/>
        </authorList>
    </citation>
    <scope>NUCLEOTIDE SEQUENCE [LARGE SCALE GENOMIC DNA]</scope>
    <source>
        <strain evidence="2">WHYD16114868_AA</strain>
        <tissue evidence="2">Blood</tissue>
    </source>
</reference>
<sequence>MEAILDYTVSDEDLFPADSDSETPLNPGTSWQKNSSAVIPTPAFSAILVENPSRSSSPISCSTSKRFPVSRSSRIIASPPVSDIKSWTIPKLQQQLRKDQLFQLYITSLQTSSSCSRNDATPGPSFPAFARCSLSAPSCGGLTHACSRIPHAPLRAASTPASRSPSKQITPEPHPTLLHQATAPPPPVLPVGDQQAPTSHFPPSLTPWVFT</sequence>
<accession>A0A444UI31</accession>